<dbReference type="RefSeq" id="WP_181450924.1">
    <property type="nucleotide sequence ID" value="NZ_NBIU01000003.1"/>
</dbReference>
<dbReference type="SUPFAM" id="SSF56935">
    <property type="entry name" value="Porins"/>
    <property type="match status" value="1"/>
</dbReference>
<dbReference type="Proteomes" id="UP000249746">
    <property type="component" value="Unassembled WGS sequence"/>
</dbReference>
<keyword evidence="7 8" id="KW-0998">Cell outer membrane</keyword>
<gene>
    <name evidence="13" type="ORF">B6S12_01870</name>
</gene>
<evidence type="ECO:0000259" key="11">
    <source>
        <dbReference type="Pfam" id="PF00593"/>
    </source>
</evidence>
<evidence type="ECO:0000256" key="8">
    <source>
        <dbReference type="PROSITE-ProRule" id="PRU01360"/>
    </source>
</evidence>
<dbReference type="EMBL" id="NBIU01000003">
    <property type="protein sequence ID" value="PZT48821.1"/>
    <property type="molecule type" value="Genomic_DNA"/>
</dbReference>
<sequence length="643" mass="73209">MKKYKQLKTKGFKRYFSLAVILALHSSLSLQAQNTSLKEKSDQTYSLKSSFKFDTEEKDTSFKEEFTSEEIAQSNSQTLYDFLSHRSLLNIRTNYGNPYNQSIDLRGFGVNGHKNLAIVIDGVYYNNIDSTPILLSSIPLDAISKIEIIKGKDTLKYGNGATSGVLKITTSSKDFKQLHFSYSSYKSANSQIFMRHATNNLNIGAYGQYQNTEGSRHITQDELDGSYNKNGGFSLYYAPSDDLLLKTALNYSKYGIKYANPLTKEQFIQDPTQPPNPPTYGGDSFTQQKYWTLQYNAALSYFSSNGFVSDFNFGTTRNSSDFVNFNNKMEGNSIYTIFNTKYQNNSYMVEFGNTLKNNKRDSQSNQANVKEALFYTNGEKYFDKITLNGGLSFNHINSKLNNEKSVDNKIGAELGISYKIHPQIHLFTSYTRSFIAPNVDFMFDFNGKLNPLIKTATFDTYQIGQTSFFGLHKLETSLFLIEGKNEAFFEPNTYTNKSLSKTQRIGFETKFTTHYASNFYSSLSYAYVEAKNKESAYYNKEIPGVLKHTFVVSANYLPLPSINLGLSYKYGSRAYDYNDFTNTLEKMPNYQSLNATLSYTKKDWEIYGFINNLTGHKNAVIASGGYYPYEFERTFGAGVKYRF</sequence>
<comment type="subcellular location">
    <subcellularLocation>
        <location evidence="1 8">Cell outer membrane</location>
        <topology evidence="1 8">Multi-pass membrane protein</topology>
    </subcellularLocation>
</comment>
<evidence type="ECO:0000256" key="5">
    <source>
        <dbReference type="ARBA" id="ARBA00023077"/>
    </source>
</evidence>
<dbReference type="AlphaFoldDB" id="A0A2W6MXX2"/>
<keyword evidence="13" id="KW-0675">Receptor</keyword>
<reference evidence="13 14" key="1">
    <citation type="submission" date="2017-03" db="EMBL/GenBank/DDBJ databases">
        <title>Genomic and clinical evidence uncovers the enterohepatic species Helicobacter valdiviensis as a potential human intestinal pathogen.</title>
        <authorList>
            <person name="Fresia P."/>
            <person name="Jara R."/>
            <person name="Sierra R."/>
            <person name="Ferres I."/>
            <person name="Greif G."/>
            <person name="Iraola G."/>
            <person name="Collado L."/>
        </authorList>
    </citation>
    <scope>NUCLEOTIDE SEQUENCE [LARGE SCALE GENOMIC DNA]</scope>
    <source>
        <strain evidence="13 14">WBE14</strain>
    </source>
</reference>
<evidence type="ECO:0000256" key="4">
    <source>
        <dbReference type="ARBA" id="ARBA00022692"/>
    </source>
</evidence>
<feature type="chain" id="PRO_5016160453" evidence="10">
    <location>
        <begin position="33"/>
        <end position="643"/>
    </location>
</feature>
<keyword evidence="6 8" id="KW-0472">Membrane</keyword>
<feature type="domain" description="TonB-dependent receptor-like beta-barrel" evidence="11">
    <location>
        <begin position="196"/>
        <end position="613"/>
    </location>
</feature>
<name>A0A2W6MXX2_9HELI</name>
<dbReference type="InterPro" id="IPR036942">
    <property type="entry name" value="Beta-barrel_TonB_sf"/>
</dbReference>
<evidence type="ECO:0000256" key="3">
    <source>
        <dbReference type="ARBA" id="ARBA00022452"/>
    </source>
</evidence>
<dbReference type="InterPro" id="IPR037066">
    <property type="entry name" value="Plug_dom_sf"/>
</dbReference>
<evidence type="ECO:0000256" key="9">
    <source>
        <dbReference type="RuleBase" id="RU003357"/>
    </source>
</evidence>
<evidence type="ECO:0000313" key="14">
    <source>
        <dbReference type="Proteomes" id="UP000249746"/>
    </source>
</evidence>
<feature type="domain" description="TonB-dependent receptor plug" evidence="12">
    <location>
        <begin position="66"/>
        <end position="165"/>
    </location>
</feature>
<keyword evidence="5 9" id="KW-0798">TonB box</keyword>
<evidence type="ECO:0000256" key="1">
    <source>
        <dbReference type="ARBA" id="ARBA00004571"/>
    </source>
</evidence>
<dbReference type="InterPro" id="IPR000531">
    <property type="entry name" value="Beta-barrel_TonB"/>
</dbReference>
<evidence type="ECO:0000313" key="13">
    <source>
        <dbReference type="EMBL" id="PZT48821.1"/>
    </source>
</evidence>
<dbReference type="InterPro" id="IPR039426">
    <property type="entry name" value="TonB-dep_rcpt-like"/>
</dbReference>
<evidence type="ECO:0000256" key="7">
    <source>
        <dbReference type="ARBA" id="ARBA00023237"/>
    </source>
</evidence>
<keyword evidence="2 8" id="KW-0813">Transport</keyword>
<dbReference type="PANTHER" id="PTHR30069:SF27">
    <property type="entry name" value="BLL4766 PROTEIN"/>
    <property type="match status" value="1"/>
</dbReference>
<evidence type="ECO:0000256" key="6">
    <source>
        <dbReference type="ARBA" id="ARBA00023136"/>
    </source>
</evidence>
<dbReference type="GO" id="GO:0015344">
    <property type="term" value="F:siderophore uptake transmembrane transporter activity"/>
    <property type="evidence" value="ECO:0007669"/>
    <property type="project" value="TreeGrafter"/>
</dbReference>
<dbReference type="PROSITE" id="PS52016">
    <property type="entry name" value="TONB_DEPENDENT_REC_3"/>
    <property type="match status" value="1"/>
</dbReference>
<evidence type="ECO:0000256" key="10">
    <source>
        <dbReference type="SAM" id="SignalP"/>
    </source>
</evidence>
<accession>A0A2W6MXX2</accession>
<dbReference type="GO" id="GO:0009279">
    <property type="term" value="C:cell outer membrane"/>
    <property type="evidence" value="ECO:0007669"/>
    <property type="project" value="UniProtKB-SubCell"/>
</dbReference>
<feature type="signal peptide" evidence="10">
    <location>
        <begin position="1"/>
        <end position="32"/>
    </location>
</feature>
<evidence type="ECO:0000259" key="12">
    <source>
        <dbReference type="Pfam" id="PF07715"/>
    </source>
</evidence>
<evidence type="ECO:0000256" key="2">
    <source>
        <dbReference type="ARBA" id="ARBA00022448"/>
    </source>
</evidence>
<keyword evidence="14" id="KW-1185">Reference proteome</keyword>
<dbReference type="Gene3D" id="2.170.130.10">
    <property type="entry name" value="TonB-dependent receptor, plug domain"/>
    <property type="match status" value="1"/>
</dbReference>
<organism evidence="13 14">
    <name type="scientific">Helicobacter valdiviensis</name>
    <dbReference type="NCBI Taxonomy" id="1458358"/>
    <lineage>
        <taxon>Bacteria</taxon>
        <taxon>Pseudomonadati</taxon>
        <taxon>Campylobacterota</taxon>
        <taxon>Epsilonproteobacteria</taxon>
        <taxon>Campylobacterales</taxon>
        <taxon>Helicobacteraceae</taxon>
        <taxon>Helicobacter</taxon>
    </lineage>
</organism>
<dbReference type="Gene3D" id="2.40.170.20">
    <property type="entry name" value="TonB-dependent receptor, beta-barrel domain"/>
    <property type="match status" value="1"/>
</dbReference>
<comment type="caution">
    <text evidence="13">The sequence shown here is derived from an EMBL/GenBank/DDBJ whole genome shotgun (WGS) entry which is preliminary data.</text>
</comment>
<keyword evidence="10" id="KW-0732">Signal</keyword>
<dbReference type="Pfam" id="PF00593">
    <property type="entry name" value="TonB_dep_Rec_b-barrel"/>
    <property type="match status" value="1"/>
</dbReference>
<keyword evidence="3 8" id="KW-1134">Transmembrane beta strand</keyword>
<keyword evidence="4 8" id="KW-0812">Transmembrane</keyword>
<comment type="similarity">
    <text evidence="8 9">Belongs to the TonB-dependent receptor family.</text>
</comment>
<protein>
    <submittedName>
        <fullName evidence="13">TonB-dependent receptor</fullName>
    </submittedName>
</protein>
<dbReference type="GO" id="GO:0044718">
    <property type="term" value="P:siderophore transmembrane transport"/>
    <property type="evidence" value="ECO:0007669"/>
    <property type="project" value="TreeGrafter"/>
</dbReference>
<dbReference type="PANTHER" id="PTHR30069">
    <property type="entry name" value="TONB-DEPENDENT OUTER MEMBRANE RECEPTOR"/>
    <property type="match status" value="1"/>
</dbReference>
<proteinExistence type="inferred from homology"/>
<dbReference type="Pfam" id="PF07715">
    <property type="entry name" value="Plug"/>
    <property type="match status" value="1"/>
</dbReference>
<dbReference type="InterPro" id="IPR012910">
    <property type="entry name" value="Plug_dom"/>
</dbReference>